<proteinExistence type="predicted"/>
<comment type="caution">
    <text evidence="1">The sequence shown here is derived from an EMBL/GenBank/DDBJ whole genome shotgun (WGS) entry which is preliminary data.</text>
</comment>
<sequence>MDFVIAIPSYRRAGMIEAKTLALLDRHGISRDCIHIFVANGNENNTYRDTLGEGWKHIVTGVPGLWRQRNFITAYFPEGTYIVSLDDDVEDILRLYGDPNRNRVRKPLHAGGLVDIINDARMKMEEYGINLWSLNTSSNVRDMGHTLTYSWGLCNGFFWGCLNRKSSDLRLLRGDGHEDFERTCRFWRPRR</sequence>
<protein>
    <submittedName>
        <fullName evidence="1">Uncharacterized protein</fullName>
    </submittedName>
</protein>
<evidence type="ECO:0000313" key="2">
    <source>
        <dbReference type="Proteomes" id="UP001189429"/>
    </source>
</evidence>
<dbReference type="Proteomes" id="UP001189429">
    <property type="component" value="Unassembled WGS sequence"/>
</dbReference>
<accession>A0ABN9XPJ6</accession>
<evidence type="ECO:0000313" key="1">
    <source>
        <dbReference type="EMBL" id="CAK0901848.1"/>
    </source>
</evidence>
<keyword evidence="2" id="KW-1185">Reference proteome</keyword>
<name>A0ABN9XPJ6_9DINO</name>
<dbReference type="EMBL" id="CAUYUJ010020989">
    <property type="protein sequence ID" value="CAK0901848.1"/>
    <property type="molecule type" value="Genomic_DNA"/>
</dbReference>
<gene>
    <name evidence="1" type="ORF">PCOR1329_LOCUS78662</name>
</gene>
<organism evidence="1 2">
    <name type="scientific">Prorocentrum cordatum</name>
    <dbReference type="NCBI Taxonomy" id="2364126"/>
    <lineage>
        <taxon>Eukaryota</taxon>
        <taxon>Sar</taxon>
        <taxon>Alveolata</taxon>
        <taxon>Dinophyceae</taxon>
        <taxon>Prorocentrales</taxon>
        <taxon>Prorocentraceae</taxon>
        <taxon>Prorocentrum</taxon>
    </lineage>
</organism>
<reference evidence="1" key="1">
    <citation type="submission" date="2023-10" db="EMBL/GenBank/DDBJ databases">
        <authorList>
            <person name="Chen Y."/>
            <person name="Shah S."/>
            <person name="Dougan E. K."/>
            <person name="Thang M."/>
            <person name="Chan C."/>
        </authorList>
    </citation>
    <scope>NUCLEOTIDE SEQUENCE [LARGE SCALE GENOMIC DNA]</scope>
</reference>